<dbReference type="STRING" id="67767.A0A0J7JZQ2"/>
<dbReference type="Proteomes" id="UP000036403">
    <property type="component" value="Unassembled WGS sequence"/>
</dbReference>
<proteinExistence type="predicted"/>
<dbReference type="PANTHER" id="PTHR47326:SF1">
    <property type="entry name" value="HTH PSQ-TYPE DOMAIN-CONTAINING PROTEIN"/>
    <property type="match status" value="1"/>
</dbReference>
<evidence type="ECO:0000259" key="1">
    <source>
        <dbReference type="Pfam" id="PF16087"/>
    </source>
</evidence>
<dbReference type="PaxDb" id="67767-A0A0J7JZQ2"/>
<gene>
    <name evidence="2" type="ORF">RF55_19752</name>
</gene>
<dbReference type="Pfam" id="PF16087">
    <property type="entry name" value="DUF4817"/>
    <property type="match status" value="1"/>
</dbReference>
<reference evidence="2 3" key="1">
    <citation type="submission" date="2015-04" db="EMBL/GenBank/DDBJ databases">
        <title>Lasius niger genome sequencing.</title>
        <authorList>
            <person name="Konorov E.A."/>
            <person name="Nikitin M.A."/>
            <person name="Kirill M.V."/>
            <person name="Chang P."/>
        </authorList>
    </citation>
    <scope>NUCLEOTIDE SEQUENCE [LARGE SCALE GENOMIC DNA]</scope>
    <source>
        <tissue evidence="2">Whole</tissue>
    </source>
</reference>
<dbReference type="InterPro" id="IPR032135">
    <property type="entry name" value="DUF4817"/>
</dbReference>
<accession>A0A0J7JZQ2</accession>
<keyword evidence="3" id="KW-1185">Reference proteome</keyword>
<sequence>MNRYTNAEMTDMHFVYGLANGNSLQAKRLYSEQFPNRRIPDRKTFVNIHQRFHDTGAFKSNGGSGRPMTIRTVELEENVLNMVEEDPSTFTRKIAEDLNIKEIPLATRNVIWFMHDGAPAHFSVVACEFLNATYPDHWIGRGGPHPWPARSPDLNPIDFFLWGYLKSLVYNTPVENEEDLRNRIVDG</sequence>
<organism evidence="2 3">
    <name type="scientific">Lasius niger</name>
    <name type="common">Black garden ant</name>
    <dbReference type="NCBI Taxonomy" id="67767"/>
    <lineage>
        <taxon>Eukaryota</taxon>
        <taxon>Metazoa</taxon>
        <taxon>Ecdysozoa</taxon>
        <taxon>Arthropoda</taxon>
        <taxon>Hexapoda</taxon>
        <taxon>Insecta</taxon>
        <taxon>Pterygota</taxon>
        <taxon>Neoptera</taxon>
        <taxon>Endopterygota</taxon>
        <taxon>Hymenoptera</taxon>
        <taxon>Apocrita</taxon>
        <taxon>Aculeata</taxon>
        <taxon>Formicoidea</taxon>
        <taxon>Formicidae</taxon>
        <taxon>Formicinae</taxon>
        <taxon>Lasius</taxon>
        <taxon>Lasius</taxon>
    </lineage>
</organism>
<feature type="domain" description="DUF4817" evidence="1">
    <location>
        <begin position="15"/>
        <end position="57"/>
    </location>
</feature>
<evidence type="ECO:0000313" key="3">
    <source>
        <dbReference type="Proteomes" id="UP000036403"/>
    </source>
</evidence>
<protein>
    <recommendedName>
        <fullName evidence="1">DUF4817 domain-containing protein</fullName>
    </recommendedName>
</protein>
<evidence type="ECO:0000313" key="2">
    <source>
        <dbReference type="EMBL" id="KMQ83534.1"/>
    </source>
</evidence>
<dbReference type="Gene3D" id="3.30.420.10">
    <property type="entry name" value="Ribonuclease H-like superfamily/Ribonuclease H"/>
    <property type="match status" value="1"/>
</dbReference>
<dbReference type="AlphaFoldDB" id="A0A0J7JZQ2"/>
<dbReference type="GO" id="GO:0003676">
    <property type="term" value="F:nucleic acid binding"/>
    <property type="evidence" value="ECO:0007669"/>
    <property type="project" value="InterPro"/>
</dbReference>
<dbReference type="OrthoDB" id="7699088at2759"/>
<name>A0A0J7JZQ2_LASNI</name>
<dbReference type="InterPro" id="IPR036397">
    <property type="entry name" value="RNaseH_sf"/>
</dbReference>
<dbReference type="PANTHER" id="PTHR47326">
    <property type="entry name" value="TRANSPOSABLE ELEMENT TC3 TRANSPOSASE-LIKE PROTEIN"/>
    <property type="match status" value="1"/>
</dbReference>
<dbReference type="EMBL" id="LBMM01019438">
    <property type="protein sequence ID" value="KMQ83534.1"/>
    <property type="molecule type" value="Genomic_DNA"/>
</dbReference>
<comment type="caution">
    <text evidence="2">The sequence shown here is derived from an EMBL/GenBank/DDBJ whole genome shotgun (WGS) entry which is preliminary data.</text>
</comment>